<protein>
    <recommendedName>
        <fullName evidence="4">GH16 domain-containing protein</fullName>
    </recommendedName>
</protein>
<evidence type="ECO:0000313" key="5">
    <source>
        <dbReference type="EMBL" id="OWP64258.1"/>
    </source>
</evidence>
<dbReference type="PANTHER" id="PTHR10963:SF55">
    <property type="entry name" value="GLYCOSIDE HYDROLASE FAMILY 16 PROTEIN"/>
    <property type="match status" value="1"/>
</dbReference>
<dbReference type="SUPFAM" id="SSF49899">
    <property type="entry name" value="Concanavalin A-like lectins/glucanases"/>
    <property type="match status" value="1"/>
</dbReference>
<dbReference type="Gene3D" id="2.60.120.200">
    <property type="match status" value="1"/>
</dbReference>
<dbReference type="InterPro" id="IPR013320">
    <property type="entry name" value="ConA-like_dom_sf"/>
</dbReference>
<comment type="caution">
    <text evidence="5">The sequence shown here is derived from an EMBL/GenBank/DDBJ whole genome shotgun (WGS) entry which is preliminary data.</text>
</comment>
<evidence type="ECO:0000256" key="1">
    <source>
        <dbReference type="ARBA" id="ARBA00006865"/>
    </source>
</evidence>
<organism evidence="5 6">
    <name type="scientific">Hymenobacter amundsenii</name>
    <dbReference type="NCBI Taxonomy" id="2006685"/>
    <lineage>
        <taxon>Bacteria</taxon>
        <taxon>Pseudomonadati</taxon>
        <taxon>Bacteroidota</taxon>
        <taxon>Cytophagia</taxon>
        <taxon>Cytophagales</taxon>
        <taxon>Hymenobacteraceae</taxon>
        <taxon>Hymenobacter</taxon>
    </lineage>
</organism>
<feature type="compositionally biased region" description="Low complexity" evidence="2">
    <location>
        <begin position="34"/>
        <end position="47"/>
    </location>
</feature>
<evidence type="ECO:0000256" key="2">
    <source>
        <dbReference type="SAM" id="MobiDB-lite"/>
    </source>
</evidence>
<evidence type="ECO:0000259" key="4">
    <source>
        <dbReference type="PROSITE" id="PS51762"/>
    </source>
</evidence>
<dbReference type="Pfam" id="PF00722">
    <property type="entry name" value="Glyco_hydro_16"/>
    <property type="match status" value="1"/>
</dbReference>
<evidence type="ECO:0000256" key="3">
    <source>
        <dbReference type="SAM" id="SignalP"/>
    </source>
</evidence>
<dbReference type="PANTHER" id="PTHR10963">
    <property type="entry name" value="GLYCOSYL HYDROLASE-RELATED"/>
    <property type="match status" value="1"/>
</dbReference>
<comment type="similarity">
    <text evidence="1">Belongs to the glycosyl hydrolase 16 family.</text>
</comment>
<sequence length="293" mass="32804">MKKHFPPIRRYSLGAGLALSLGLLACTESETKFTPTPTTPTTPTTTPAVNEDPRDYGQYNSLVWSDEFTTGPLDLTKWSYELGGGGWGNNELQAYTNSADNTFISGGNLTIQARREQSGNNGYTSARLITKGKQSFRYGRLDIRAKVPKGKGVWPAIWMLGSDIDQNNWPRCGEIDIMELRGSTPDQLLSTMHFGNSTADHRFKGTTKIQPAPLSDDFHVYSVVRSKDLLRFYVDEQLYYTFTGSDASPFPFNNPFFMILNVAVGGDFDGDPTPSTVFPQQMQVDYVRHYQYK</sequence>
<dbReference type="RefSeq" id="WP_088463214.1">
    <property type="nucleotide sequence ID" value="NZ_NIRR01000004.1"/>
</dbReference>
<dbReference type="EMBL" id="NIRR01000004">
    <property type="protein sequence ID" value="OWP64258.1"/>
    <property type="molecule type" value="Genomic_DNA"/>
</dbReference>
<name>A0A246FNE9_9BACT</name>
<dbReference type="CDD" id="cd08023">
    <property type="entry name" value="GH16_laminarinase_like"/>
    <property type="match status" value="1"/>
</dbReference>
<dbReference type="Proteomes" id="UP000197277">
    <property type="component" value="Unassembled WGS sequence"/>
</dbReference>
<evidence type="ECO:0000313" key="6">
    <source>
        <dbReference type="Proteomes" id="UP000197277"/>
    </source>
</evidence>
<keyword evidence="3" id="KW-0732">Signal</keyword>
<dbReference type="GO" id="GO:0005975">
    <property type="term" value="P:carbohydrate metabolic process"/>
    <property type="evidence" value="ECO:0007669"/>
    <property type="project" value="InterPro"/>
</dbReference>
<feature type="chain" id="PRO_5013100267" description="GH16 domain-containing protein" evidence="3">
    <location>
        <begin position="26"/>
        <end position="293"/>
    </location>
</feature>
<feature type="region of interest" description="Disordered" evidence="2">
    <location>
        <begin position="31"/>
        <end position="53"/>
    </location>
</feature>
<dbReference type="PROSITE" id="PS51762">
    <property type="entry name" value="GH16_2"/>
    <property type="match status" value="1"/>
</dbReference>
<proteinExistence type="inferred from homology"/>
<dbReference type="AlphaFoldDB" id="A0A246FNE9"/>
<dbReference type="GO" id="GO:0004553">
    <property type="term" value="F:hydrolase activity, hydrolyzing O-glycosyl compounds"/>
    <property type="evidence" value="ECO:0007669"/>
    <property type="project" value="InterPro"/>
</dbReference>
<dbReference type="PROSITE" id="PS51257">
    <property type="entry name" value="PROKAR_LIPOPROTEIN"/>
    <property type="match status" value="1"/>
</dbReference>
<keyword evidence="6" id="KW-1185">Reference proteome</keyword>
<gene>
    <name evidence="5" type="ORF">CDA63_04255</name>
</gene>
<accession>A0A246FNE9</accession>
<dbReference type="InterPro" id="IPR000757">
    <property type="entry name" value="Beta-glucanase-like"/>
</dbReference>
<dbReference type="OrthoDB" id="9776255at2"/>
<feature type="domain" description="GH16" evidence="4">
    <location>
        <begin position="29"/>
        <end position="293"/>
    </location>
</feature>
<dbReference type="InterPro" id="IPR050546">
    <property type="entry name" value="Glycosyl_Hydrlase_16"/>
</dbReference>
<feature type="signal peptide" evidence="3">
    <location>
        <begin position="1"/>
        <end position="25"/>
    </location>
</feature>
<reference evidence="5 6" key="1">
    <citation type="submission" date="2017-06" db="EMBL/GenBank/DDBJ databases">
        <title>Hymenobacter amundsenii sp. nov. isolated from regoliths in Antarctica.</title>
        <authorList>
            <person name="Sedlacek I."/>
            <person name="Kralova S."/>
            <person name="Pantucek R."/>
            <person name="Svec P."/>
            <person name="Holochova P."/>
            <person name="Stankova E."/>
            <person name="Vrbovska V."/>
            <person name="Busse H.-J."/>
        </authorList>
    </citation>
    <scope>NUCLEOTIDE SEQUENCE [LARGE SCALE GENOMIC DNA]</scope>
    <source>
        <strain evidence="5 6">CCM 8682</strain>
    </source>
</reference>